<dbReference type="SUPFAM" id="SSF56752">
    <property type="entry name" value="D-aminoacid aminotransferase-like PLP-dependent enzymes"/>
    <property type="match status" value="1"/>
</dbReference>
<dbReference type="STRING" id="995060.SAMN04487904_1204"/>
<accession>A0A1I7CFY2</accession>
<dbReference type="PROSITE" id="PS00770">
    <property type="entry name" value="AA_TRANSFER_CLASS_4"/>
    <property type="match status" value="1"/>
</dbReference>
<keyword evidence="7" id="KW-1185">Reference proteome</keyword>
<proteinExistence type="inferred from homology"/>
<reference evidence="7" key="1">
    <citation type="submission" date="2016-10" db="EMBL/GenBank/DDBJ databases">
        <authorList>
            <person name="Varghese N."/>
            <person name="Submissions S."/>
        </authorList>
    </citation>
    <scope>NUCLEOTIDE SEQUENCE [LARGE SCALE GENOMIC DNA]</scope>
    <source>
        <strain evidence="7">DSM 45501</strain>
    </source>
</reference>
<dbReference type="GO" id="GO:0046394">
    <property type="term" value="P:carboxylic acid biosynthetic process"/>
    <property type="evidence" value="ECO:0007669"/>
    <property type="project" value="UniProtKB-ARBA"/>
</dbReference>
<keyword evidence="3 5" id="KW-0663">Pyridoxal phosphate</keyword>
<name>A0A1I7CFY2_9ACTN</name>
<dbReference type="GO" id="GO:0008483">
    <property type="term" value="F:transaminase activity"/>
    <property type="evidence" value="ECO:0007669"/>
    <property type="project" value="UniProtKB-KW"/>
</dbReference>
<dbReference type="InterPro" id="IPR043132">
    <property type="entry name" value="BCAT-like_C"/>
</dbReference>
<keyword evidence="6" id="KW-0032">Aminotransferase</keyword>
<evidence type="ECO:0000313" key="7">
    <source>
        <dbReference type="Proteomes" id="UP000199165"/>
    </source>
</evidence>
<comment type="cofactor">
    <cofactor evidence="1 5">
        <name>pyridoxal 5'-phosphate</name>
        <dbReference type="ChEBI" id="CHEBI:597326"/>
    </cofactor>
</comment>
<evidence type="ECO:0000313" key="6">
    <source>
        <dbReference type="EMBL" id="SFT98292.1"/>
    </source>
</evidence>
<dbReference type="InterPro" id="IPR001544">
    <property type="entry name" value="Aminotrans_IV"/>
</dbReference>
<dbReference type="PANTHER" id="PTHR42743:SF11">
    <property type="entry name" value="AMINODEOXYCHORISMATE LYASE"/>
    <property type="match status" value="1"/>
</dbReference>
<dbReference type="Gene3D" id="3.20.10.10">
    <property type="entry name" value="D-amino Acid Aminotransferase, subunit A, domain 2"/>
    <property type="match status" value="1"/>
</dbReference>
<organism evidence="6 7">
    <name type="scientific">Actinopolyspora righensis</name>
    <dbReference type="NCBI Taxonomy" id="995060"/>
    <lineage>
        <taxon>Bacteria</taxon>
        <taxon>Bacillati</taxon>
        <taxon>Actinomycetota</taxon>
        <taxon>Actinomycetes</taxon>
        <taxon>Actinopolysporales</taxon>
        <taxon>Actinopolysporaceae</taxon>
        <taxon>Actinopolyspora</taxon>
        <taxon>Actinopolyspora alba group</taxon>
    </lineage>
</organism>
<dbReference type="AlphaFoldDB" id="A0A1I7CFY2"/>
<comment type="similarity">
    <text evidence="2 4">Belongs to the class-IV pyridoxal-phosphate-dependent aminotransferase family.</text>
</comment>
<evidence type="ECO:0000256" key="2">
    <source>
        <dbReference type="ARBA" id="ARBA00009320"/>
    </source>
</evidence>
<evidence type="ECO:0000256" key="5">
    <source>
        <dbReference type="RuleBase" id="RU004516"/>
    </source>
</evidence>
<keyword evidence="6" id="KW-0808">Transferase</keyword>
<dbReference type="InterPro" id="IPR018300">
    <property type="entry name" value="Aminotrans_IV_CS"/>
</dbReference>
<dbReference type="InterPro" id="IPR043131">
    <property type="entry name" value="BCAT-like_N"/>
</dbReference>
<protein>
    <submittedName>
        <fullName evidence="6">Branched chain amino acid aminotransferase apoenzyme</fullName>
    </submittedName>
</protein>
<dbReference type="Gene3D" id="3.30.470.10">
    <property type="match status" value="1"/>
</dbReference>
<dbReference type="Proteomes" id="UP000199165">
    <property type="component" value="Unassembled WGS sequence"/>
</dbReference>
<dbReference type="Pfam" id="PF01063">
    <property type="entry name" value="Aminotran_4"/>
    <property type="match status" value="1"/>
</dbReference>
<dbReference type="PANTHER" id="PTHR42743">
    <property type="entry name" value="AMINO-ACID AMINOTRANSFERASE"/>
    <property type="match status" value="1"/>
</dbReference>
<dbReference type="FunFam" id="3.20.10.10:FF:000002">
    <property type="entry name" value="D-alanine aminotransferase"/>
    <property type="match status" value="1"/>
</dbReference>
<dbReference type="InterPro" id="IPR050571">
    <property type="entry name" value="Class-IV_PLP-Dep_Aminotrnsfr"/>
</dbReference>
<sequence>MVSAIESTVTFWDGSHRSLDSPERLIPFGSSSVQHGTAVFEGIRCYSTSTGPALFRLEEHLTRLLESARLIGIRHDYDLERLRSAVLRATVASRLSDCYVRPGLFATAPELSIDLGRVEFTLGVEVWPIAPDAHTDASKPEGTQLTISAWDRPLPSSFPSRAKAVGTYVTSALAKTSAVDAGYDDAIQLDPLSGRVAEATVSNIFLVRDGVVRTPWLSDSILEGITRDSVLALTGELGIPTCEEPVEVADLWSADEVFLTGTASELVPVSSIDDHHYPANSPVFQAISEAYEGAATGKDFDWLNWLTPVPADTVATAR</sequence>
<evidence type="ECO:0000256" key="3">
    <source>
        <dbReference type="ARBA" id="ARBA00022898"/>
    </source>
</evidence>
<gene>
    <name evidence="6" type="ORF">SAMN04487904_1204</name>
</gene>
<dbReference type="EMBL" id="FPAT01000020">
    <property type="protein sequence ID" value="SFT98292.1"/>
    <property type="molecule type" value="Genomic_DNA"/>
</dbReference>
<evidence type="ECO:0000256" key="1">
    <source>
        <dbReference type="ARBA" id="ARBA00001933"/>
    </source>
</evidence>
<dbReference type="InterPro" id="IPR036038">
    <property type="entry name" value="Aminotransferase-like"/>
</dbReference>
<dbReference type="GO" id="GO:0008652">
    <property type="term" value="P:amino acid biosynthetic process"/>
    <property type="evidence" value="ECO:0007669"/>
    <property type="project" value="UniProtKB-ARBA"/>
</dbReference>
<evidence type="ECO:0000256" key="4">
    <source>
        <dbReference type="RuleBase" id="RU004106"/>
    </source>
</evidence>